<dbReference type="GO" id="GO:0000978">
    <property type="term" value="F:RNA polymerase II cis-regulatory region sequence-specific DNA binding"/>
    <property type="evidence" value="ECO:0007669"/>
    <property type="project" value="TreeGrafter"/>
</dbReference>
<dbReference type="InterPro" id="IPR017970">
    <property type="entry name" value="Homeobox_CS"/>
</dbReference>
<dbReference type="SUPFAM" id="SSF46689">
    <property type="entry name" value="Homeodomain-like"/>
    <property type="match status" value="1"/>
</dbReference>
<dbReference type="InterPro" id="IPR009057">
    <property type="entry name" value="Homeodomain-like_sf"/>
</dbReference>
<feature type="compositionally biased region" description="Low complexity" evidence="7">
    <location>
        <begin position="263"/>
        <end position="277"/>
    </location>
</feature>
<evidence type="ECO:0000313" key="10">
    <source>
        <dbReference type="RefSeq" id="XP_018008340.2"/>
    </source>
</evidence>
<feature type="compositionally biased region" description="Acidic residues" evidence="7">
    <location>
        <begin position="305"/>
        <end position="316"/>
    </location>
</feature>
<sequence length="582" mass="62809">MTTELEIVKVTSVETGRSTPHRSPSESPHSLQISKQSTQGSSISSSVSVTPFSIADILTKMEGKAGNNVTDSVGDSSSKETEKNTDGEKPEENSLVTLQRRREISVSLAKIEPEENSSNFDMSNQIPIDLSKDGHHILWGSASPLKPEHLDSITANNNNTINCNNNKFMANFINSSKSIKLLSSPNSAHISPLTSTIGNNVHLRDVHQALMPLSNASYSKSNHTSMIEQRLHQARLEAFGMANGISRHTRGLSPDKPLVKPGSLSADANNASSAVSSTVPGLNNSLSSGVADSRSVSPNSNVSMEEMDASDKDDDIDDKRARCEATSSDQRRDSDDKEGSDADFSSRASARKKRCRAAFSHAQVFELERRFAHQRYLSGPERADLAQALKLTEQQIKIWFQNRRYKTKRKQLVVNCGEPPSPGRRVAVKVLMRDDQMLLGSPEGDLVSPRGPPSLLLPSFGSLPPPLGTLGSLGIPPYCYYPYLYGGSPVVTHSSSTHQTSSNFQSNFSSNFPSLQGFSNLTNNFPQLSALSAASLSSLTNSLASSLLPGTTINTSHHPASTSPMANGIRPSSQTPPSPTRP</sequence>
<dbReference type="OMA" id="GHAHNSI"/>
<dbReference type="AlphaFoldDB" id="A0A8B7N425"/>
<feature type="compositionally biased region" description="Polar residues" evidence="7">
    <location>
        <begin position="67"/>
        <end position="76"/>
    </location>
</feature>
<feature type="region of interest" description="Disordered" evidence="7">
    <location>
        <begin position="1"/>
        <end position="48"/>
    </location>
</feature>
<feature type="compositionally biased region" description="Basic and acidic residues" evidence="7">
    <location>
        <begin position="317"/>
        <end position="340"/>
    </location>
</feature>
<dbReference type="GO" id="GO:0005634">
    <property type="term" value="C:nucleus"/>
    <property type="evidence" value="ECO:0007669"/>
    <property type="project" value="UniProtKB-SubCell"/>
</dbReference>
<accession>A0A8B7N425</accession>
<dbReference type="PANTHER" id="PTHR24340:SF73">
    <property type="entry name" value="HOMEOBOX PROTEIN BAGPIPE-RELATED"/>
    <property type="match status" value="1"/>
</dbReference>
<dbReference type="RefSeq" id="XP_018008340.2">
    <property type="nucleotide sequence ID" value="XM_018152851.2"/>
</dbReference>
<dbReference type="Gene3D" id="1.10.10.60">
    <property type="entry name" value="Homeodomain-like"/>
    <property type="match status" value="1"/>
</dbReference>
<proteinExistence type="predicted"/>
<dbReference type="KEGG" id="hazt:108666045"/>
<feature type="compositionally biased region" description="Basic and acidic residues" evidence="7">
    <location>
        <begin position="77"/>
        <end position="92"/>
    </location>
</feature>
<dbReference type="Proteomes" id="UP000694843">
    <property type="component" value="Unplaced"/>
</dbReference>
<gene>
    <name evidence="10" type="primary">LOC108666045</name>
</gene>
<dbReference type="InterPro" id="IPR020479">
    <property type="entry name" value="HD_metazoa"/>
</dbReference>
<feature type="DNA-binding region" description="Homeobox" evidence="5">
    <location>
        <begin position="352"/>
        <end position="411"/>
    </location>
</feature>
<evidence type="ECO:0000313" key="9">
    <source>
        <dbReference type="Proteomes" id="UP000694843"/>
    </source>
</evidence>
<dbReference type="PROSITE" id="PS00027">
    <property type="entry name" value="HOMEOBOX_1"/>
    <property type="match status" value="1"/>
</dbReference>
<feature type="compositionally biased region" description="Polar residues" evidence="7">
    <location>
        <begin position="12"/>
        <end position="32"/>
    </location>
</feature>
<keyword evidence="4 5" id="KW-0539">Nucleus</keyword>
<dbReference type="PROSITE" id="PS50071">
    <property type="entry name" value="HOMEOBOX_2"/>
    <property type="match status" value="1"/>
</dbReference>
<evidence type="ECO:0000259" key="8">
    <source>
        <dbReference type="PROSITE" id="PS50071"/>
    </source>
</evidence>
<evidence type="ECO:0000256" key="1">
    <source>
        <dbReference type="ARBA" id="ARBA00004123"/>
    </source>
</evidence>
<dbReference type="CDD" id="cd00086">
    <property type="entry name" value="homeodomain"/>
    <property type="match status" value="1"/>
</dbReference>
<dbReference type="PANTHER" id="PTHR24340">
    <property type="entry name" value="HOMEOBOX PROTEIN NKX"/>
    <property type="match status" value="1"/>
</dbReference>
<keyword evidence="9" id="KW-1185">Reference proteome</keyword>
<evidence type="ECO:0000256" key="6">
    <source>
        <dbReference type="RuleBase" id="RU000682"/>
    </source>
</evidence>
<dbReference type="GeneID" id="108666045"/>
<evidence type="ECO:0000256" key="2">
    <source>
        <dbReference type="ARBA" id="ARBA00023125"/>
    </source>
</evidence>
<evidence type="ECO:0000256" key="4">
    <source>
        <dbReference type="ARBA" id="ARBA00023242"/>
    </source>
</evidence>
<dbReference type="SMART" id="SM00389">
    <property type="entry name" value="HOX"/>
    <property type="match status" value="1"/>
</dbReference>
<dbReference type="Pfam" id="PF00046">
    <property type="entry name" value="Homeodomain"/>
    <property type="match status" value="1"/>
</dbReference>
<feature type="region of interest" description="Disordered" evidence="7">
    <location>
        <begin position="247"/>
        <end position="347"/>
    </location>
</feature>
<dbReference type="GO" id="GO:0030154">
    <property type="term" value="P:cell differentiation"/>
    <property type="evidence" value="ECO:0007669"/>
    <property type="project" value="TreeGrafter"/>
</dbReference>
<protein>
    <submittedName>
        <fullName evidence="10">Homeobox protein Hmx</fullName>
    </submittedName>
</protein>
<keyword evidence="3 5" id="KW-0371">Homeobox</keyword>
<dbReference type="InterPro" id="IPR001356">
    <property type="entry name" value="HD"/>
</dbReference>
<comment type="subcellular location">
    <subcellularLocation>
        <location evidence="1 5 6">Nucleus</location>
    </subcellularLocation>
</comment>
<evidence type="ECO:0000256" key="5">
    <source>
        <dbReference type="PROSITE-ProRule" id="PRU00108"/>
    </source>
</evidence>
<dbReference type="GO" id="GO:0000981">
    <property type="term" value="F:DNA-binding transcription factor activity, RNA polymerase II-specific"/>
    <property type="evidence" value="ECO:0007669"/>
    <property type="project" value="InterPro"/>
</dbReference>
<dbReference type="OrthoDB" id="6159439at2759"/>
<evidence type="ECO:0000256" key="7">
    <source>
        <dbReference type="SAM" id="MobiDB-lite"/>
    </source>
</evidence>
<organism evidence="9 10">
    <name type="scientific">Hyalella azteca</name>
    <name type="common">Amphipod</name>
    <dbReference type="NCBI Taxonomy" id="294128"/>
    <lineage>
        <taxon>Eukaryota</taxon>
        <taxon>Metazoa</taxon>
        <taxon>Ecdysozoa</taxon>
        <taxon>Arthropoda</taxon>
        <taxon>Crustacea</taxon>
        <taxon>Multicrustacea</taxon>
        <taxon>Malacostraca</taxon>
        <taxon>Eumalacostraca</taxon>
        <taxon>Peracarida</taxon>
        <taxon>Amphipoda</taxon>
        <taxon>Senticaudata</taxon>
        <taxon>Talitrida</taxon>
        <taxon>Talitroidea</taxon>
        <taxon>Hyalellidae</taxon>
        <taxon>Hyalella</taxon>
    </lineage>
</organism>
<name>A0A8B7N425_HYAAZ</name>
<dbReference type="InterPro" id="IPR050394">
    <property type="entry name" value="Homeobox_NK-like"/>
</dbReference>
<reference evidence="10" key="1">
    <citation type="submission" date="2025-08" db="UniProtKB">
        <authorList>
            <consortium name="RefSeq"/>
        </authorList>
    </citation>
    <scope>IDENTIFICATION</scope>
    <source>
        <tissue evidence="10">Whole organism</tissue>
    </source>
</reference>
<feature type="region of interest" description="Disordered" evidence="7">
    <location>
        <begin position="553"/>
        <end position="582"/>
    </location>
</feature>
<feature type="compositionally biased region" description="Polar residues" evidence="7">
    <location>
        <begin position="553"/>
        <end position="565"/>
    </location>
</feature>
<feature type="domain" description="Homeobox" evidence="8">
    <location>
        <begin position="350"/>
        <end position="410"/>
    </location>
</feature>
<feature type="region of interest" description="Disordered" evidence="7">
    <location>
        <begin position="60"/>
        <end position="99"/>
    </location>
</feature>
<feature type="compositionally biased region" description="Polar residues" evidence="7">
    <location>
        <begin position="278"/>
        <end position="302"/>
    </location>
</feature>
<evidence type="ECO:0000256" key="3">
    <source>
        <dbReference type="ARBA" id="ARBA00023155"/>
    </source>
</evidence>
<keyword evidence="2 5" id="KW-0238">DNA-binding</keyword>
<feature type="compositionally biased region" description="Low complexity" evidence="7">
    <location>
        <begin position="33"/>
        <end position="48"/>
    </location>
</feature>
<dbReference type="PRINTS" id="PR00024">
    <property type="entry name" value="HOMEOBOX"/>
</dbReference>